<dbReference type="CDD" id="cd22353">
    <property type="entry name" value="RecC_C-like"/>
    <property type="match status" value="1"/>
</dbReference>
<gene>
    <name evidence="12" type="ORF">LCGC14_1501240</name>
</gene>
<keyword evidence="1" id="KW-0540">Nuclease</keyword>
<feature type="domain" description="MacB-like periplasmic core" evidence="10">
    <location>
        <begin position="21"/>
        <end position="64"/>
    </location>
</feature>
<evidence type="ECO:0000313" key="12">
    <source>
        <dbReference type="EMBL" id="KKM64453.1"/>
    </source>
</evidence>
<dbReference type="Pfam" id="PF17946">
    <property type="entry name" value="RecC_C"/>
    <property type="match status" value="1"/>
</dbReference>
<evidence type="ECO:0000259" key="10">
    <source>
        <dbReference type="Pfam" id="PF12704"/>
    </source>
</evidence>
<keyword evidence="7" id="KW-0238">DNA-binding</keyword>
<dbReference type="SUPFAM" id="SSF52980">
    <property type="entry name" value="Restriction endonuclease-like"/>
    <property type="match status" value="1"/>
</dbReference>
<dbReference type="GO" id="GO:0004527">
    <property type="term" value="F:exonuclease activity"/>
    <property type="evidence" value="ECO:0007669"/>
    <property type="project" value="UniProtKB-KW"/>
</dbReference>
<dbReference type="PANTHER" id="PTHR30591:SF1">
    <property type="entry name" value="RECBCD ENZYME SUBUNIT RECC"/>
    <property type="match status" value="1"/>
</dbReference>
<evidence type="ECO:0000256" key="9">
    <source>
        <dbReference type="SAM" id="Phobius"/>
    </source>
</evidence>
<sequence>MKYLSLFIDTTLELAQHKLRTLLTLLGMIFGVGAVIAMLNIGEGAEREAMKMIDSMGLYNLIVNAKEFDEKVGIDVIQSWQQAHLEPLDSSHRFLGHGVTFCGMVPMRSIPFDVLCLVGMNDDVFPRRQPSLGFDLLSYDYREGDRSRRDDDRYLFLEAVISAQQTLYISYIGASINDNAEIPPSVLISDLLDYLDERFTTEIGEPIAQQVLTHHPLQAFSRRYFDQSHPGLFSYHQWQCPVMEAAPLQQAWFAEPLPEADDGWRQLSLTQLIQFFAHPARFLCRERLGVRLELEDEELHSREPFDLDGLEAWQLRQLLLDAKLNHAANDDLSRLVRATGMLPQGEFGDQWLQQEANKVDDFIDKLHAYLPEQIAASQPFELKIGHFTLSGQLDNLSANGLLRYRLAKKKGRDLITAWIEHLVLNCLQPQGVQCQTQLITEDDELSFSPVLGAETILQQLLELYWQGCHQPLALFDKTSLAYAKAALSDKPEKAQQQAERAWAPTGDFVMAEADDAYYQRCFEANPLDERFAEIAMQVYEPLQQHLQGGQL</sequence>
<keyword evidence="4" id="KW-0378">Hydrolase</keyword>
<evidence type="ECO:0000256" key="4">
    <source>
        <dbReference type="ARBA" id="ARBA00022801"/>
    </source>
</evidence>
<dbReference type="Gene3D" id="3.40.50.300">
    <property type="entry name" value="P-loop containing nucleotide triphosphate hydrolases"/>
    <property type="match status" value="1"/>
</dbReference>
<organism evidence="12">
    <name type="scientific">marine sediment metagenome</name>
    <dbReference type="NCBI Taxonomy" id="412755"/>
    <lineage>
        <taxon>unclassified sequences</taxon>
        <taxon>metagenomes</taxon>
        <taxon>ecological metagenomes</taxon>
    </lineage>
</organism>
<evidence type="ECO:0000256" key="5">
    <source>
        <dbReference type="ARBA" id="ARBA00022839"/>
    </source>
</evidence>
<evidence type="ECO:0008006" key="13">
    <source>
        <dbReference type="Google" id="ProtNLM"/>
    </source>
</evidence>
<evidence type="ECO:0000256" key="6">
    <source>
        <dbReference type="ARBA" id="ARBA00022840"/>
    </source>
</evidence>
<dbReference type="InterPro" id="IPR027417">
    <property type="entry name" value="P-loop_NTPase"/>
</dbReference>
<reference evidence="12" key="1">
    <citation type="journal article" date="2015" name="Nature">
        <title>Complex archaea that bridge the gap between prokaryotes and eukaryotes.</title>
        <authorList>
            <person name="Spang A."/>
            <person name="Saw J.H."/>
            <person name="Jorgensen S.L."/>
            <person name="Zaremba-Niedzwiedzka K."/>
            <person name="Martijn J."/>
            <person name="Lind A.E."/>
            <person name="van Eijk R."/>
            <person name="Schleper C."/>
            <person name="Guy L."/>
            <person name="Ettema T.J."/>
        </authorList>
    </citation>
    <scope>NUCLEOTIDE SEQUENCE</scope>
</reference>
<keyword evidence="3" id="KW-0227">DNA damage</keyword>
<dbReference type="InterPro" id="IPR025857">
    <property type="entry name" value="MacB_PCD"/>
</dbReference>
<keyword evidence="2" id="KW-0547">Nucleotide-binding</keyword>
<keyword evidence="9" id="KW-0472">Membrane</keyword>
<evidence type="ECO:0000256" key="8">
    <source>
        <dbReference type="ARBA" id="ARBA00023204"/>
    </source>
</evidence>
<dbReference type="InterPro" id="IPR041500">
    <property type="entry name" value="RecC_C"/>
</dbReference>
<keyword evidence="9" id="KW-1133">Transmembrane helix</keyword>
<protein>
    <recommendedName>
        <fullName evidence="13">RecC C-terminal domain-containing protein</fullName>
    </recommendedName>
</protein>
<dbReference type="GO" id="GO:0006310">
    <property type="term" value="P:DNA recombination"/>
    <property type="evidence" value="ECO:0007669"/>
    <property type="project" value="TreeGrafter"/>
</dbReference>
<proteinExistence type="predicted"/>
<name>A0A0F9J4J1_9ZZZZ</name>
<keyword evidence="9" id="KW-0812">Transmembrane</keyword>
<dbReference type="Gene3D" id="1.10.10.990">
    <property type="match status" value="1"/>
</dbReference>
<dbReference type="GO" id="GO:0005524">
    <property type="term" value="F:ATP binding"/>
    <property type="evidence" value="ECO:0007669"/>
    <property type="project" value="UniProtKB-KW"/>
</dbReference>
<evidence type="ECO:0000259" key="11">
    <source>
        <dbReference type="Pfam" id="PF17946"/>
    </source>
</evidence>
<evidence type="ECO:0000256" key="1">
    <source>
        <dbReference type="ARBA" id="ARBA00022722"/>
    </source>
</evidence>
<dbReference type="SUPFAM" id="SSF52540">
    <property type="entry name" value="P-loop containing nucleoside triphosphate hydrolases"/>
    <property type="match status" value="1"/>
</dbReference>
<dbReference type="EMBL" id="LAZR01010895">
    <property type="protein sequence ID" value="KKM64453.1"/>
    <property type="molecule type" value="Genomic_DNA"/>
</dbReference>
<dbReference type="AlphaFoldDB" id="A0A0F9J4J1"/>
<evidence type="ECO:0000256" key="2">
    <source>
        <dbReference type="ARBA" id="ARBA00022741"/>
    </source>
</evidence>
<keyword evidence="8" id="KW-0234">DNA repair</keyword>
<evidence type="ECO:0000256" key="7">
    <source>
        <dbReference type="ARBA" id="ARBA00023125"/>
    </source>
</evidence>
<feature type="transmembrane region" description="Helical" evidence="9">
    <location>
        <begin position="21"/>
        <end position="42"/>
    </location>
</feature>
<feature type="domain" description="RecC C-terminal" evidence="11">
    <location>
        <begin position="264"/>
        <end position="485"/>
    </location>
</feature>
<dbReference type="InterPro" id="IPR011335">
    <property type="entry name" value="Restrct_endonuc-II-like"/>
</dbReference>
<comment type="caution">
    <text evidence="12">The sequence shown here is derived from an EMBL/GenBank/DDBJ whole genome shotgun (WGS) entry which is preliminary data.</text>
</comment>
<keyword evidence="6" id="KW-0067">ATP-binding</keyword>
<dbReference type="PANTHER" id="PTHR30591">
    <property type="entry name" value="RECBCD ENZYME SUBUNIT RECC"/>
    <property type="match status" value="1"/>
</dbReference>
<dbReference type="GO" id="GO:0006281">
    <property type="term" value="P:DNA repair"/>
    <property type="evidence" value="ECO:0007669"/>
    <property type="project" value="UniProtKB-KW"/>
</dbReference>
<accession>A0A0F9J4J1</accession>
<evidence type="ECO:0000256" key="3">
    <source>
        <dbReference type="ARBA" id="ARBA00022763"/>
    </source>
</evidence>
<dbReference type="GO" id="GO:0003677">
    <property type="term" value="F:DNA binding"/>
    <property type="evidence" value="ECO:0007669"/>
    <property type="project" value="UniProtKB-KW"/>
</dbReference>
<keyword evidence="5" id="KW-0269">Exonuclease</keyword>
<dbReference type="Pfam" id="PF12704">
    <property type="entry name" value="MacB_PCD"/>
    <property type="match status" value="1"/>
</dbReference>